<keyword evidence="1" id="KW-1133">Transmembrane helix</keyword>
<dbReference type="PANTHER" id="PTHR30441:SF8">
    <property type="entry name" value="DUF748 DOMAIN-CONTAINING PROTEIN"/>
    <property type="match status" value="1"/>
</dbReference>
<dbReference type="Pfam" id="PF05170">
    <property type="entry name" value="AsmA"/>
    <property type="match status" value="1"/>
</dbReference>
<keyword evidence="1" id="KW-0472">Membrane</keyword>
<name>A0A1W2H6H3_9BACT</name>
<dbReference type="STRING" id="758820.SAMN00777080_3158"/>
<evidence type="ECO:0000259" key="2">
    <source>
        <dbReference type="Pfam" id="PF05170"/>
    </source>
</evidence>
<keyword evidence="4" id="KW-1185">Reference proteome</keyword>
<dbReference type="RefSeq" id="WP_084121321.1">
    <property type="nucleotide sequence ID" value="NZ_LT838813.1"/>
</dbReference>
<feature type="domain" description="AsmA" evidence="2">
    <location>
        <begin position="8"/>
        <end position="183"/>
    </location>
</feature>
<dbReference type="EMBL" id="LT838813">
    <property type="protein sequence ID" value="SMD44535.1"/>
    <property type="molecule type" value="Genomic_DNA"/>
</dbReference>
<proteinExistence type="predicted"/>
<keyword evidence="1" id="KW-0812">Transmembrane</keyword>
<feature type="transmembrane region" description="Helical" evidence="1">
    <location>
        <begin position="12"/>
        <end position="33"/>
    </location>
</feature>
<dbReference type="InterPro" id="IPR007844">
    <property type="entry name" value="AsmA"/>
</dbReference>
<dbReference type="GO" id="GO:0005886">
    <property type="term" value="C:plasma membrane"/>
    <property type="evidence" value="ECO:0007669"/>
    <property type="project" value="TreeGrafter"/>
</dbReference>
<dbReference type="PANTHER" id="PTHR30441">
    <property type="entry name" value="DUF748 DOMAIN-CONTAINING PROTEIN"/>
    <property type="match status" value="1"/>
</dbReference>
<evidence type="ECO:0000313" key="3">
    <source>
        <dbReference type="EMBL" id="SMD44535.1"/>
    </source>
</evidence>
<sequence>MKITEFKKLVFLKIFGFAIALILAFMVLLPFFFKEKINSIAQDYLNEQVQTGLSFQNINLTFFRHFPSLTVSLDELLILGKEGFEIDTLVYTKDLSFGIKLISLLGDNIQVNGIYLKDARINVLMDELGNPNYDIFKSTQETQQETSETDSTSLRVEIKSIKLLNSSVFYKDSGLDFSFSAENFDYSGKGKLENEIFDLSSNLKIPSFELSYEGIPYFAKKRITANLKTKINTESTALTFERNHLKINDLPVDFVGKLEFLSGGYDMNFILESVDSKFKDMLSLVPEDMYPWLKETKVRGKGDLRGSLQGLYLPSENLMPNLLLNLKVYDGYLNHSESTIPLKDLNVDFNITIPELSIEKTKLDLDSIYFSLGDGFLKGHFKTDGLDPAFIQSNLLADVDLGLLDKAVGLYAYDMKGRLKWNFSANGIYSERQIPGTFRNPKYETASIPVFDFISTLSEGYFKWTDLPEPVQNISWNLRISAPDSIYQNMGIFLENFQFSVLDNIVKGHFNIGQLKGMDVDAAISTKFNLSEVEKFYPLEEGFILKGLFDIDLQAKGSYEPEKKLFPVMDSKINLREGFIKTSYSEHPIEDLSLELDIQSDRGSYSDLKFDLKPIHFRFVDHPFSLTANLENLDDIKYDIQSSGRIDLGKLYGTFGIDGHDVNGYLITDLNLKGRQSDAIQSRIQYLDNKGFVEMEKIQINSELFPYPIDILSGRFKIDQDKIQLEDFLAYYVDNEFRAKGYLFNIINYLSDPGEELNGKLEINSGKININDFMFFAENDSPTIDTIGVVHGVVMIPQNIHFNFSAQVDTILYDDFVLKKFKGEITIDKGLLTLEKTGFEMIGADFKMDAKYHPINPYHAEFDYNITAKAFDIQRAYNEITMFKEIVTAAAYATGTASLDYQLSGRLDANMQPVMPSIKGEGVFGLDNIKLKGFKLMNTIANRTENSELQDPDLADVSIKSSIANNLITIERTRMRIAGFRPRFEGQVSLDGDMSIAFRLGLPPLGIFGIPIKITGNAENFNMEIGKITEGDELEEVKDVDVVGEIEGN</sequence>
<dbReference type="GO" id="GO:0090313">
    <property type="term" value="P:regulation of protein targeting to membrane"/>
    <property type="evidence" value="ECO:0007669"/>
    <property type="project" value="TreeGrafter"/>
</dbReference>
<gene>
    <name evidence="3" type="ORF">SAMN00777080_3158</name>
</gene>
<reference evidence="4" key="1">
    <citation type="submission" date="2017-04" db="EMBL/GenBank/DDBJ databases">
        <authorList>
            <person name="Varghese N."/>
            <person name="Submissions S."/>
        </authorList>
    </citation>
    <scope>NUCLEOTIDE SEQUENCE [LARGE SCALE GENOMIC DNA]</scope>
    <source>
        <strain evidence="4">DSM 16537</strain>
    </source>
</reference>
<dbReference type="OrthoDB" id="596403at2"/>
<dbReference type="AlphaFoldDB" id="A0A1W2H6H3"/>
<evidence type="ECO:0000256" key="1">
    <source>
        <dbReference type="SAM" id="Phobius"/>
    </source>
</evidence>
<evidence type="ECO:0000313" key="4">
    <source>
        <dbReference type="Proteomes" id="UP000192333"/>
    </source>
</evidence>
<dbReference type="InterPro" id="IPR052894">
    <property type="entry name" value="AsmA-related"/>
</dbReference>
<protein>
    <submittedName>
        <fullName evidence="3">AsmA protein</fullName>
    </submittedName>
</protein>
<organism evidence="3 4">
    <name type="scientific">Aquiflexum balticum DSM 16537</name>
    <dbReference type="NCBI Taxonomy" id="758820"/>
    <lineage>
        <taxon>Bacteria</taxon>
        <taxon>Pseudomonadati</taxon>
        <taxon>Bacteroidota</taxon>
        <taxon>Cytophagia</taxon>
        <taxon>Cytophagales</taxon>
        <taxon>Cyclobacteriaceae</taxon>
        <taxon>Aquiflexum</taxon>
    </lineage>
</organism>
<accession>A0A1W2H6H3</accession>
<dbReference type="Proteomes" id="UP000192333">
    <property type="component" value="Chromosome I"/>
</dbReference>